<keyword evidence="2" id="KW-1185">Reference proteome</keyword>
<dbReference type="EMBL" id="CM055109">
    <property type="protein sequence ID" value="KAJ7522739.1"/>
    <property type="molecule type" value="Genomic_DNA"/>
</dbReference>
<organism evidence="1 2">
    <name type="scientific">Diphasiastrum complanatum</name>
    <name type="common">Issler's clubmoss</name>
    <name type="synonym">Lycopodium complanatum</name>
    <dbReference type="NCBI Taxonomy" id="34168"/>
    <lineage>
        <taxon>Eukaryota</taxon>
        <taxon>Viridiplantae</taxon>
        <taxon>Streptophyta</taxon>
        <taxon>Embryophyta</taxon>
        <taxon>Tracheophyta</taxon>
        <taxon>Lycopodiopsida</taxon>
        <taxon>Lycopodiales</taxon>
        <taxon>Lycopodiaceae</taxon>
        <taxon>Lycopodioideae</taxon>
        <taxon>Diphasiastrum</taxon>
    </lineage>
</organism>
<name>A0ACC2AYY3_DIPCM</name>
<protein>
    <submittedName>
        <fullName evidence="1">Uncharacterized protein</fullName>
    </submittedName>
</protein>
<evidence type="ECO:0000313" key="1">
    <source>
        <dbReference type="EMBL" id="KAJ7522739.1"/>
    </source>
</evidence>
<accession>A0ACC2AYY3</accession>
<evidence type="ECO:0000313" key="2">
    <source>
        <dbReference type="Proteomes" id="UP001162992"/>
    </source>
</evidence>
<proteinExistence type="predicted"/>
<comment type="caution">
    <text evidence="1">The sequence shown here is derived from an EMBL/GenBank/DDBJ whole genome shotgun (WGS) entry which is preliminary data.</text>
</comment>
<gene>
    <name evidence="1" type="ORF">O6H91_18G025000</name>
</gene>
<reference evidence="2" key="1">
    <citation type="journal article" date="2024" name="Proc. Natl. Acad. Sci. U.S.A.">
        <title>Extraordinary preservation of gene collinearity over three hundred million years revealed in homosporous lycophytes.</title>
        <authorList>
            <person name="Li C."/>
            <person name="Wickell D."/>
            <person name="Kuo L.Y."/>
            <person name="Chen X."/>
            <person name="Nie B."/>
            <person name="Liao X."/>
            <person name="Peng D."/>
            <person name="Ji J."/>
            <person name="Jenkins J."/>
            <person name="Williams M."/>
            <person name="Shu S."/>
            <person name="Plott C."/>
            <person name="Barry K."/>
            <person name="Rajasekar S."/>
            <person name="Grimwood J."/>
            <person name="Han X."/>
            <person name="Sun S."/>
            <person name="Hou Z."/>
            <person name="He W."/>
            <person name="Dai G."/>
            <person name="Sun C."/>
            <person name="Schmutz J."/>
            <person name="Leebens-Mack J.H."/>
            <person name="Li F.W."/>
            <person name="Wang L."/>
        </authorList>
    </citation>
    <scope>NUCLEOTIDE SEQUENCE [LARGE SCALE GENOMIC DNA]</scope>
    <source>
        <strain evidence="2">cv. PW_Plant_1</strain>
    </source>
</reference>
<dbReference type="Proteomes" id="UP001162992">
    <property type="component" value="Chromosome 18"/>
</dbReference>
<sequence>MDACEVKENCGICLTSISNRGVLDCCDHSFCSSCIDGWASITNLCPSCKSVFKLITFLPKLSLETEASNHRYKVYLASGAEVETWNVGSDDLHQPEPTDLENGSKGWDAELDYFNESLPFTFPSFYIDEEAVECLQGGECLVHCGQTAFNSWNDLADTSVACDSCDCWYHAICVGFDPRKSEGAWLCPRCSPEKFSWRSMSADSHVETKVLPSARPLLLANFIPEAVNSDVEELNKGLPISVSMPELGETAIVVSMVMESTKQSDEQANPSVKEEFLVSLSNDLPLQNMSFSNSECEHPADSKDGDKAHESRVSQEQSELELYKEMGVEVKDSNQTKEFETGSLLPTDGCNNFLAPEDHSSCGNKNSQISELDTSCTITNLQASENVSSSLSIPNECDDKDKRKLKRKTFKMDSSIMDIVRADGLPNKSQNTARKVRSKEGPALCSGQVHGQAPMAKENHSNSVKYSQKSELAGTAEHRHASFSPRKMELFEATNILTEGSKPQSSIIEVAGSAASGTGLDKENGVRTRTIMWRTNEDNGKISSLVEEVRQRMRATVGYGASTEPGLIDVSNEKFLSAFKNALAKNSQQNKKAGGTLRCRKLGSLKRAGVRETLTKKLYGGGRGSRVWDRDWEISFWRERVRRSAKDTTQRNSAANKEIEEFESILSSLTKVKETESLLGRLYVADTSLLPRGDNIQPLSEKLECQSSDHQKPQTSEGRPRDNVQNQQQNIVRSNQSSMISMSQVTAATLSGGNQSSQKPTHTQSSHATVQAATNTGSKMTTNVPKEKASNTHMSDKQKWALEVLARKKGEKALPVVHDRKRGSSSVGDKNFLLLAQLPSDMRPVLEHNFRSRIPTAVRQAHLNRLVEYQLKRARLPIIERNKESQAAVAAAVLKEKDIYERSNSRIVYTNLCVQSLNQQMDVTATEKLENIVSKALKSCIDDAVNAALLAAGLVSDSPPGSPSISANWRTDEDITCSQSDTNGCHPDSNQDLHIPSFCDPSLDIYKDIEFEFDACEPHLQVSQEKRDSSEICGPSDLDNSRLRIRLSSTNGNTLATSCSPIEGPSKNLAVSCTSEKDVDLQQDPGAMQKGLSITESTIHTISGASPAHSCHLDSRKSYSESTTIHEEPVVSHCQDSSAVPSACGNYDQRFISSKDFSEETPVKLVSQSVCPSDVIAISDVKMDREKDLEAGVMQDDINTSKSCIHTVSVSSSVLSSHLGSRMSNTKGTPVDEEPIVPHCQDLSAVLSACGKNDDESQRFITSKEILESPIELVSQSVCSLGAIAVSDVNVDKEKCLEAFDINSTFLSAKDNLIEDQVSNPGESMGPVKDGFFQPKVFLPECEKKSPDSELSRGHNETMSVLQQCSTPEPQITAGFSNDPAKIIPTVNELRFSIHKKVEMYVKEHIKPLYKSGVVTVEQYQWALMKTTKKVLQHHSNSTSADFLITEGGKVKKLAEQYLQIFLQRNSTH</sequence>